<dbReference type="Proteomes" id="UP000886005">
    <property type="component" value="Unassembled WGS sequence"/>
</dbReference>
<keyword evidence="2" id="KW-0969">Cilium</keyword>
<reference evidence="2" key="1">
    <citation type="journal article" date="2020" name="mSystems">
        <title>Genome- and Community-Level Interaction Insights into Carbon Utilization and Element Cycling Functions of Hydrothermarchaeota in Hydrothermal Sediment.</title>
        <authorList>
            <person name="Zhou Z."/>
            <person name="Liu Y."/>
            <person name="Xu W."/>
            <person name="Pan J."/>
            <person name="Luo Z.H."/>
            <person name="Li M."/>
        </authorList>
    </citation>
    <scope>NUCLEOTIDE SEQUENCE [LARGE SCALE GENOMIC DNA]</scope>
    <source>
        <strain evidence="2">HyVt-456</strain>
    </source>
</reference>
<proteinExistence type="predicted"/>
<feature type="compositionally biased region" description="Basic and acidic residues" evidence="1">
    <location>
        <begin position="13"/>
        <end position="25"/>
    </location>
</feature>
<evidence type="ECO:0000256" key="1">
    <source>
        <dbReference type="SAM" id="MobiDB-lite"/>
    </source>
</evidence>
<sequence length="118" mass="12880">MGPIRNLFSTSPDLKRTDSGKKAGKAESSYQKNDALNKVAGNGAGKSDQVEISTEGRQLLSLKAEAQKYISDVKNSRAVTAQELEGIKEKIASKHYFNDEVIEKVVDKMMNISGNFGE</sequence>
<dbReference type="EMBL" id="DRLD01000021">
    <property type="protein sequence ID" value="HED09186.1"/>
    <property type="molecule type" value="Genomic_DNA"/>
</dbReference>
<keyword evidence="2" id="KW-0966">Cell projection</keyword>
<accession>A0A7V1LJI6</accession>
<organism evidence="2">
    <name type="scientific">Caldithrix abyssi</name>
    <dbReference type="NCBI Taxonomy" id="187145"/>
    <lineage>
        <taxon>Bacteria</taxon>
        <taxon>Pseudomonadati</taxon>
        <taxon>Calditrichota</taxon>
        <taxon>Calditrichia</taxon>
        <taxon>Calditrichales</taxon>
        <taxon>Calditrichaceae</taxon>
        <taxon>Caldithrix</taxon>
    </lineage>
</organism>
<feature type="region of interest" description="Disordered" evidence="1">
    <location>
        <begin position="1"/>
        <end position="50"/>
    </location>
</feature>
<dbReference type="AlphaFoldDB" id="A0A7V1LJI6"/>
<dbReference type="SUPFAM" id="SSF101498">
    <property type="entry name" value="Anti-sigma factor FlgM"/>
    <property type="match status" value="1"/>
</dbReference>
<evidence type="ECO:0000313" key="2">
    <source>
        <dbReference type="EMBL" id="HED09186.1"/>
    </source>
</evidence>
<comment type="caution">
    <text evidence="2">The sequence shown here is derived from an EMBL/GenBank/DDBJ whole genome shotgun (WGS) entry which is preliminary data.</text>
</comment>
<dbReference type="InterPro" id="IPR035890">
    <property type="entry name" value="Anti-sigma-28_factor_FlgM_sf"/>
</dbReference>
<protein>
    <submittedName>
        <fullName evidence="2">Flagellar biosynthesis anti-sigma factor FlgM</fullName>
    </submittedName>
</protein>
<gene>
    <name evidence="2" type="ORF">ENJ10_00720</name>
</gene>
<keyword evidence="2" id="KW-0282">Flagellum</keyword>
<name>A0A7V1LJI6_CALAY</name>